<protein>
    <submittedName>
        <fullName evidence="2">Uncharacterized protein</fullName>
    </submittedName>
</protein>
<reference evidence="2" key="1">
    <citation type="submission" date="2022-10" db="EMBL/GenBank/DDBJ databases">
        <title>Catenovulum adriacola sp. nov. isolated in the Harbour of Susak.</title>
        <authorList>
            <person name="Schoch T."/>
            <person name="Reich S.J."/>
            <person name="Stoeferle S."/>
            <person name="Flaiz M."/>
            <person name="Kazda M."/>
            <person name="Riedel C.U."/>
            <person name="Duerre P."/>
        </authorList>
    </citation>
    <scope>NUCLEOTIDE SEQUENCE</scope>
    <source>
        <strain evidence="2">TS8</strain>
    </source>
</reference>
<evidence type="ECO:0000313" key="3">
    <source>
        <dbReference type="Proteomes" id="UP001163726"/>
    </source>
</evidence>
<dbReference type="PROSITE" id="PS51257">
    <property type="entry name" value="PROKAR_LIPOPROTEIN"/>
    <property type="match status" value="1"/>
</dbReference>
<sequence length="213" mass="24930">MIFRIVPALLTLLTLSLTSLTSCANQQTLPSSNYKTQLSYPKQTEELVFMEQDQSDNPLFGTRLSYQSRFYELDIFNVFIYPIRQLNWQNQTSILMDEAVLAYQNLDELVKEKGYQSRSLEDIDEVSFEFGQQKYQGLRGKSRIHLHDELYMHNYVYFFVQQDKIIRFSTNMKFAEQLPPPDDYIQGLLAELKVPKESAYMADLRKSVSKSNS</sequence>
<feature type="signal peptide" evidence="1">
    <location>
        <begin position="1"/>
        <end position="24"/>
    </location>
</feature>
<proteinExistence type="predicted"/>
<dbReference type="EMBL" id="CP109965">
    <property type="protein sequence ID" value="WAJ70586.1"/>
    <property type="molecule type" value="Genomic_DNA"/>
</dbReference>
<evidence type="ECO:0000256" key="1">
    <source>
        <dbReference type="SAM" id="SignalP"/>
    </source>
</evidence>
<feature type="chain" id="PRO_5045779659" evidence="1">
    <location>
        <begin position="25"/>
        <end position="213"/>
    </location>
</feature>
<name>A0ABY7AQQ7_9ALTE</name>
<accession>A0ABY7AQQ7</accession>
<organism evidence="2 3">
    <name type="scientific">Catenovulum adriaticum</name>
    <dbReference type="NCBI Taxonomy" id="2984846"/>
    <lineage>
        <taxon>Bacteria</taxon>
        <taxon>Pseudomonadati</taxon>
        <taxon>Pseudomonadota</taxon>
        <taxon>Gammaproteobacteria</taxon>
        <taxon>Alteromonadales</taxon>
        <taxon>Alteromonadaceae</taxon>
        <taxon>Catenovulum</taxon>
    </lineage>
</organism>
<dbReference type="Proteomes" id="UP001163726">
    <property type="component" value="Chromosome"/>
</dbReference>
<gene>
    <name evidence="2" type="ORF">OLW01_01855</name>
</gene>
<keyword evidence="1" id="KW-0732">Signal</keyword>
<keyword evidence="3" id="KW-1185">Reference proteome</keyword>
<evidence type="ECO:0000313" key="2">
    <source>
        <dbReference type="EMBL" id="WAJ70586.1"/>
    </source>
</evidence>
<dbReference type="RefSeq" id="WP_268074936.1">
    <property type="nucleotide sequence ID" value="NZ_CP109965.1"/>
</dbReference>